<feature type="compositionally biased region" description="Pro residues" evidence="1">
    <location>
        <begin position="134"/>
        <end position="153"/>
    </location>
</feature>
<accession>A0A6G0WQA7</accession>
<dbReference type="AlphaFoldDB" id="A0A6G0WQA7"/>
<gene>
    <name evidence="3" type="ORF">Ae201684_012829</name>
</gene>
<evidence type="ECO:0000256" key="1">
    <source>
        <dbReference type="SAM" id="MobiDB-lite"/>
    </source>
</evidence>
<name>A0A6G0WQA7_9STRA</name>
<dbReference type="PANTHER" id="PTHR31827:SF1">
    <property type="entry name" value="EMB|CAB89363.1"/>
    <property type="match status" value="1"/>
</dbReference>
<evidence type="ECO:0000259" key="2">
    <source>
        <dbReference type="Pfam" id="PF24906"/>
    </source>
</evidence>
<dbReference type="EMBL" id="VJMJ01000163">
    <property type="protein sequence ID" value="KAF0729561.1"/>
    <property type="molecule type" value="Genomic_DNA"/>
</dbReference>
<dbReference type="InterPro" id="IPR056866">
    <property type="entry name" value="Znf_WRKY19"/>
</dbReference>
<reference evidence="3 4" key="1">
    <citation type="submission" date="2019-07" db="EMBL/GenBank/DDBJ databases">
        <title>Genomics analysis of Aphanomyces spp. identifies a new class of oomycete effector associated with host adaptation.</title>
        <authorList>
            <person name="Gaulin E."/>
        </authorList>
    </citation>
    <scope>NUCLEOTIDE SEQUENCE [LARGE SCALE GENOMIC DNA]</scope>
    <source>
        <strain evidence="3 4">ATCC 201684</strain>
    </source>
</reference>
<dbReference type="Proteomes" id="UP000481153">
    <property type="component" value="Unassembled WGS sequence"/>
</dbReference>
<protein>
    <recommendedName>
        <fullName evidence="2">WRKY19-like zinc finger domain-containing protein</fullName>
    </recommendedName>
</protein>
<comment type="caution">
    <text evidence="3">The sequence shown here is derived from an EMBL/GenBank/DDBJ whole genome shotgun (WGS) entry which is preliminary data.</text>
</comment>
<dbReference type="VEuPathDB" id="FungiDB:AeMF1_011792"/>
<feature type="domain" description="WRKY19-like zinc finger" evidence="2">
    <location>
        <begin position="67"/>
        <end position="87"/>
    </location>
</feature>
<feature type="region of interest" description="Disordered" evidence="1">
    <location>
        <begin position="117"/>
        <end position="173"/>
    </location>
</feature>
<keyword evidence="4" id="KW-1185">Reference proteome</keyword>
<dbReference type="OrthoDB" id="10332457at2759"/>
<dbReference type="Pfam" id="PF24906">
    <property type="entry name" value="Zf_WRKY19"/>
    <property type="match status" value="1"/>
</dbReference>
<evidence type="ECO:0000313" key="4">
    <source>
        <dbReference type="Proteomes" id="UP000481153"/>
    </source>
</evidence>
<evidence type="ECO:0000313" key="3">
    <source>
        <dbReference type="EMBL" id="KAF0729561.1"/>
    </source>
</evidence>
<sequence length="197" mass="21534">MQCAVDSCTRLVDKGFNTCALHKRACTVATCPGAAVPPSQVCQQHRTDSSTNDATAATSRHGKKSMCNVPGCERFAQSKGKCVAHGGYHLCKVELCASHARFGGLCRRHARLAEESRRAINGPKKSMPMRSSPPARPIPAPSTPTQPRTPAPVPISDEEDDEDDNRVLTKEELDDIQAKRELFQMTDSGTWMFQIQI</sequence>
<organism evidence="3 4">
    <name type="scientific">Aphanomyces euteiches</name>
    <dbReference type="NCBI Taxonomy" id="100861"/>
    <lineage>
        <taxon>Eukaryota</taxon>
        <taxon>Sar</taxon>
        <taxon>Stramenopiles</taxon>
        <taxon>Oomycota</taxon>
        <taxon>Saprolegniomycetes</taxon>
        <taxon>Saprolegniales</taxon>
        <taxon>Verrucalvaceae</taxon>
        <taxon>Aphanomyces</taxon>
    </lineage>
</organism>
<dbReference type="PANTHER" id="PTHR31827">
    <property type="entry name" value="EMB|CAB89363.1"/>
    <property type="match status" value="1"/>
</dbReference>
<proteinExistence type="predicted"/>
<feature type="compositionally biased region" description="Low complexity" evidence="1">
    <location>
        <begin position="123"/>
        <end position="133"/>
    </location>
</feature>